<dbReference type="Gene3D" id="2.30.320.10">
    <property type="entry name" value="YwqG-like"/>
    <property type="match status" value="2"/>
</dbReference>
<keyword evidence="2" id="KW-1185">Reference proteome</keyword>
<organism evidence="1 2">
    <name type="scientific">Clostridium scatologenes</name>
    <dbReference type="NCBI Taxonomy" id="1548"/>
    <lineage>
        <taxon>Bacteria</taxon>
        <taxon>Bacillati</taxon>
        <taxon>Bacillota</taxon>
        <taxon>Clostridia</taxon>
        <taxon>Eubacteriales</taxon>
        <taxon>Clostridiaceae</taxon>
        <taxon>Clostridium</taxon>
    </lineage>
</organism>
<dbReference type="InterPro" id="IPR015315">
    <property type="entry name" value="DUF1963"/>
</dbReference>
<evidence type="ECO:0008006" key="3">
    <source>
        <dbReference type="Google" id="ProtNLM"/>
    </source>
</evidence>
<dbReference type="KEGG" id="csq:CSCA_0958"/>
<dbReference type="STRING" id="1548.CSCA_0958"/>
<evidence type="ECO:0000313" key="1">
    <source>
        <dbReference type="EMBL" id="AKA68083.1"/>
    </source>
</evidence>
<proteinExistence type="predicted"/>
<dbReference type="Pfam" id="PF09234">
    <property type="entry name" value="DUF1963"/>
    <property type="match status" value="1"/>
</dbReference>
<reference evidence="1 2" key="1">
    <citation type="journal article" date="2015" name="J. Biotechnol.">
        <title>Complete genome sequence of a malodorant-producing acetogen, Clostridium scatologenes ATCC 25775(T).</title>
        <authorList>
            <person name="Zhu Z."/>
            <person name="Guo T."/>
            <person name="Zheng H."/>
            <person name="Song T."/>
            <person name="Ouyang P."/>
            <person name="Xie J."/>
        </authorList>
    </citation>
    <scope>NUCLEOTIDE SEQUENCE [LARGE SCALE GENOMIC DNA]</scope>
    <source>
        <strain evidence="1 2">ATCC 25775</strain>
    </source>
</reference>
<dbReference type="AlphaFoldDB" id="A0A0E3JZA1"/>
<accession>A0A0E3JZA1</accession>
<dbReference type="PANTHER" id="PTHR36436">
    <property type="entry name" value="SLL5081 PROTEIN"/>
    <property type="match status" value="1"/>
</dbReference>
<dbReference type="EMBL" id="CP009933">
    <property type="protein sequence ID" value="AKA68083.1"/>
    <property type="molecule type" value="Genomic_DNA"/>
</dbReference>
<dbReference type="RefSeq" id="WP_029159580.1">
    <property type="nucleotide sequence ID" value="NZ_CP009933.1"/>
</dbReference>
<evidence type="ECO:0000313" key="2">
    <source>
        <dbReference type="Proteomes" id="UP000033115"/>
    </source>
</evidence>
<gene>
    <name evidence="1" type="ORF">CSCA_0958</name>
</gene>
<name>A0A0E3JZA1_CLOSL</name>
<dbReference type="Proteomes" id="UP000033115">
    <property type="component" value="Chromosome"/>
</dbReference>
<protein>
    <recommendedName>
        <fullName evidence="3">DUF1963 domain-containing protein</fullName>
    </recommendedName>
</protein>
<dbReference type="PANTHER" id="PTHR36436:SF6">
    <property type="entry name" value="SLL5081 PROTEIN"/>
    <property type="match status" value="1"/>
</dbReference>
<dbReference type="SUPFAM" id="SSF103032">
    <property type="entry name" value="Hypothetical protein YwqG"/>
    <property type="match status" value="1"/>
</dbReference>
<sequence length="220" mass="25123">MIKKYTIEFIEEKKKVEKPITKFGGQPVWIDKAQWPIDEESGKPMKFICQIELNPEIFGDSELKMAYLFVSKGWNNYVLICQPSEIKVITKEKSDGPSICKMVKKRASDIFLSSVKCEFTVNLTLGEDYNFVHQEPYFVGDELVFEDTPEDYGEVLNGNKIGGTPLFMSCDDLPEEDTWKLLLQLDATTVPFELNFGDAGMGFFFINMKNGSLKFIIESC</sequence>
<dbReference type="InterPro" id="IPR035948">
    <property type="entry name" value="YwqG-like_sf"/>
</dbReference>
<dbReference type="HOGENOM" id="CLU_1254149_0_0_9"/>